<keyword evidence="2" id="KW-0560">Oxidoreductase</keyword>
<dbReference type="InterPro" id="IPR002225">
    <property type="entry name" value="3Beta_OHSteriod_DH/Estase"/>
</dbReference>
<protein>
    <recommendedName>
        <fullName evidence="4">3-beta hydroxysteroid dehydrogenase/isomerase domain-containing protein</fullName>
    </recommendedName>
</protein>
<evidence type="ECO:0000259" key="4">
    <source>
        <dbReference type="Pfam" id="PF01073"/>
    </source>
</evidence>
<evidence type="ECO:0000313" key="6">
    <source>
        <dbReference type="Proteomes" id="UP000218209"/>
    </source>
</evidence>
<evidence type="ECO:0000256" key="2">
    <source>
        <dbReference type="ARBA" id="ARBA00023002"/>
    </source>
</evidence>
<gene>
    <name evidence="5" type="ORF">BU14_0109s0008</name>
</gene>
<dbReference type="GO" id="GO:0016616">
    <property type="term" value="F:oxidoreductase activity, acting on the CH-OH group of donors, NAD or NADP as acceptor"/>
    <property type="evidence" value="ECO:0007669"/>
    <property type="project" value="InterPro"/>
</dbReference>
<dbReference type="Gene3D" id="3.40.50.720">
    <property type="entry name" value="NAD(P)-binding Rossmann-like Domain"/>
    <property type="match status" value="1"/>
</dbReference>
<keyword evidence="3" id="KW-1133">Transmembrane helix</keyword>
<dbReference type="InterPro" id="IPR036291">
    <property type="entry name" value="NAD(P)-bd_dom_sf"/>
</dbReference>
<keyword evidence="6" id="KW-1185">Reference proteome</keyword>
<dbReference type="Pfam" id="PF01073">
    <property type="entry name" value="3Beta_HSD"/>
    <property type="match status" value="1"/>
</dbReference>
<reference evidence="5 6" key="1">
    <citation type="submission" date="2017-03" db="EMBL/GenBank/DDBJ databases">
        <title>WGS assembly of Porphyra umbilicalis.</title>
        <authorList>
            <person name="Brawley S.H."/>
            <person name="Blouin N.A."/>
            <person name="Ficko-Blean E."/>
            <person name="Wheeler G.L."/>
            <person name="Lohr M."/>
            <person name="Goodson H.V."/>
            <person name="Jenkins J.W."/>
            <person name="Blaby-Haas C.E."/>
            <person name="Helliwell K.E."/>
            <person name="Chan C."/>
            <person name="Marriage T."/>
            <person name="Bhattacharya D."/>
            <person name="Klein A.S."/>
            <person name="Badis Y."/>
            <person name="Brodie J."/>
            <person name="Cao Y."/>
            <person name="Collen J."/>
            <person name="Dittami S.M."/>
            <person name="Gachon C.M."/>
            <person name="Green B.R."/>
            <person name="Karpowicz S."/>
            <person name="Kim J.W."/>
            <person name="Kudahl U."/>
            <person name="Lin S."/>
            <person name="Michel G."/>
            <person name="Mittag M."/>
            <person name="Olson B.J."/>
            <person name="Pangilinan J."/>
            <person name="Peng Y."/>
            <person name="Qiu H."/>
            <person name="Shu S."/>
            <person name="Singer J.T."/>
            <person name="Smith A.G."/>
            <person name="Sprecher B.N."/>
            <person name="Wagner V."/>
            <person name="Wang W."/>
            <person name="Wang Z.-Y."/>
            <person name="Yan J."/>
            <person name="Yarish C."/>
            <person name="Zoeuner-Riek S."/>
            <person name="Zhuang Y."/>
            <person name="Zou Y."/>
            <person name="Lindquist E.A."/>
            <person name="Grimwood J."/>
            <person name="Barry K."/>
            <person name="Rokhsar D.S."/>
            <person name="Schmutz J."/>
            <person name="Stiller J.W."/>
            <person name="Grossman A.R."/>
            <person name="Prochnik S.E."/>
        </authorList>
    </citation>
    <scope>NUCLEOTIDE SEQUENCE [LARGE SCALE GENOMIC DNA]</scope>
    <source>
        <strain evidence="5">4086291</strain>
    </source>
</reference>
<feature type="transmembrane region" description="Helical" evidence="3">
    <location>
        <begin position="179"/>
        <end position="203"/>
    </location>
</feature>
<dbReference type="PANTHER" id="PTHR43245:SF51">
    <property type="entry name" value="SHORT CHAIN DEHYDROGENASE_REDUCTASE FAMILY 42E, MEMBER 2"/>
    <property type="match status" value="1"/>
</dbReference>
<dbReference type="PANTHER" id="PTHR43245">
    <property type="entry name" value="BIFUNCTIONAL POLYMYXIN RESISTANCE PROTEIN ARNA"/>
    <property type="match status" value="1"/>
</dbReference>
<name>A0A1X6PC03_PORUM</name>
<dbReference type="OrthoDB" id="10058185at2759"/>
<feature type="domain" description="3-beta hydroxysteroid dehydrogenase/isomerase" evidence="4">
    <location>
        <begin position="2"/>
        <end position="180"/>
    </location>
</feature>
<dbReference type="EMBL" id="KV918813">
    <property type="protein sequence ID" value="OSX78408.1"/>
    <property type="molecule type" value="Genomic_DNA"/>
</dbReference>
<evidence type="ECO:0000313" key="5">
    <source>
        <dbReference type="EMBL" id="OSX78408.1"/>
    </source>
</evidence>
<dbReference type="SUPFAM" id="SSF51735">
    <property type="entry name" value="NAD(P)-binding Rossmann-fold domains"/>
    <property type="match status" value="1"/>
</dbReference>
<dbReference type="AlphaFoldDB" id="A0A1X6PC03"/>
<dbReference type="Proteomes" id="UP000218209">
    <property type="component" value="Unassembled WGS sequence"/>
</dbReference>
<dbReference type="GO" id="GO:0006694">
    <property type="term" value="P:steroid biosynthetic process"/>
    <property type="evidence" value="ECO:0007669"/>
    <property type="project" value="InterPro"/>
</dbReference>
<organism evidence="5 6">
    <name type="scientific">Porphyra umbilicalis</name>
    <name type="common">Purple laver</name>
    <name type="synonym">Red alga</name>
    <dbReference type="NCBI Taxonomy" id="2786"/>
    <lineage>
        <taxon>Eukaryota</taxon>
        <taxon>Rhodophyta</taxon>
        <taxon>Bangiophyceae</taxon>
        <taxon>Bangiales</taxon>
        <taxon>Bangiaceae</taxon>
        <taxon>Porphyra</taxon>
    </lineage>
</organism>
<evidence type="ECO:0000256" key="1">
    <source>
        <dbReference type="ARBA" id="ARBA00009219"/>
    </source>
</evidence>
<keyword evidence="3" id="KW-0472">Membrane</keyword>
<proteinExistence type="inferred from homology"/>
<comment type="similarity">
    <text evidence="1">Belongs to the 3-beta-HSD family.</text>
</comment>
<keyword evidence="3" id="KW-0812">Transmembrane</keyword>
<sequence length="257" mass="28077">MYDVNVTGTRNVLAACVAHRIPRLVYTSTASVVFAGKDLRDVDETAPVPHGAFLDFYTSTKAEAEQLVRDANGVGGVSTVCLRPSGIFGEYDRYFMPSIVDKAASGKLKYIIGDGKNCFDWTYAGNVAQAHEMACLALTPSSPVAGSVYFITNDDARPFWGFLGDLVAPLGYPRPRVHLPLGLVLTLAAVVEFFLALLAPFGVRVETDFTRTRMILASCERRVSCGAARRDFGYVPEVGIDEAVRRTVAHYERLRAK</sequence>
<accession>A0A1X6PC03</accession>
<dbReference type="InterPro" id="IPR050177">
    <property type="entry name" value="Lipid_A_modif_metabolic_enz"/>
</dbReference>
<evidence type="ECO:0000256" key="3">
    <source>
        <dbReference type="SAM" id="Phobius"/>
    </source>
</evidence>